<reference evidence="2" key="1">
    <citation type="submission" date="2022-07" db="EMBL/GenBank/DDBJ databases">
        <title>Phylogenomic reconstructions and comparative analyses of Kickxellomycotina fungi.</title>
        <authorList>
            <person name="Reynolds N.K."/>
            <person name="Stajich J.E."/>
            <person name="Barry K."/>
            <person name="Grigoriev I.V."/>
            <person name="Crous P."/>
            <person name="Smith M.E."/>
        </authorList>
    </citation>
    <scope>NUCLEOTIDE SEQUENCE</scope>
    <source>
        <strain evidence="2">NRRL 1566</strain>
    </source>
</reference>
<dbReference type="InterPro" id="IPR011611">
    <property type="entry name" value="PfkB_dom"/>
</dbReference>
<evidence type="ECO:0000313" key="2">
    <source>
        <dbReference type="EMBL" id="KAJ2847678.1"/>
    </source>
</evidence>
<proteinExistence type="predicted"/>
<dbReference type="InterPro" id="IPR029056">
    <property type="entry name" value="Ribokinase-like"/>
</dbReference>
<dbReference type="Proteomes" id="UP001139887">
    <property type="component" value="Unassembled WGS sequence"/>
</dbReference>
<evidence type="ECO:0000259" key="1">
    <source>
        <dbReference type="Pfam" id="PF00294"/>
    </source>
</evidence>
<evidence type="ECO:0000313" key="3">
    <source>
        <dbReference type="Proteomes" id="UP001139887"/>
    </source>
</evidence>
<gene>
    <name evidence="2" type="ORF">IWW36_003731</name>
</gene>
<keyword evidence="3" id="KW-1185">Reference proteome</keyword>
<sequence>MLVILGGPTGEQIEAMELEQGIKYQTVKSQLPTRTCTTCLDASTGDMTEMIGVSGLIDSQTESQYIQQGISILQGTTQLVPRALALCGTFPPGLSGHAMAQIISSRIASKTLVFVDAVKDIHPVLAARCIDILKVNSTEVLSILSTVDCEHYGEARSPRHIDLAQAAMKLGTMFDIGIVAVTDGPSTAYLSDTKQNSCWAFQIPDLLAHRDHLVDETTKSKFGHLLLNPLGAGDTCSAVMLNLYLEKPDVVEAFAQGLAAASASCLVPMPNCIFDLSTMQKIRKLITITKL</sequence>
<dbReference type="EMBL" id="JANBUW010000278">
    <property type="protein sequence ID" value="KAJ2847678.1"/>
    <property type="molecule type" value="Genomic_DNA"/>
</dbReference>
<dbReference type="PANTHER" id="PTHR46566">
    <property type="entry name" value="1-PHOSPHOFRUCTOKINASE-RELATED"/>
    <property type="match status" value="1"/>
</dbReference>
<comment type="caution">
    <text evidence="2">The sequence shown here is derived from an EMBL/GenBank/DDBJ whole genome shotgun (WGS) entry which is preliminary data.</text>
</comment>
<accession>A0A9W8IB23</accession>
<feature type="domain" description="Carbohydrate kinase PfkB" evidence="1">
    <location>
        <begin position="4"/>
        <end position="266"/>
    </location>
</feature>
<dbReference type="AlphaFoldDB" id="A0A9W8IB23"/>
<name>A0A9W8IB23_9FUNG</name>
<dbReference type="Gene3D" id="3.40.1190.20">
    <property type="match status" value="1"/>
</dbReference>
<dbReference type="PANTHER" id="PTHR46566:SF2">
    <property type="entry name" value="ATP-DEPENDENT 6-PHOSPHOFRUCTOKINASE ISOZYME 2"/>
    <property type="match status" value="1"/>
</dbReference>
<protein>
    <recommendedName>
        <fullName evidence="1">Carbohydrate kinase PfkB domain-containing protein</fullName>
    </recommendedName>
</protein>
<dbReference type="Pfam" id="PF00294">
    <property type="entry name" value="PfkB"/>
    <property type="match status" value="1"/>
</dbReference>
<dbReference type="OrthoDB" id="26487at2759"/>
<organism evidence="2 3">
    <name type="scientific">Coemansia brasiliensis</name>
    <dbReference type="NCBI Taxonomy" id="2650707"/>
    <lineage>
        <taxon>Eukaryota</taxon>
        <taxon>Fungi</taxon>
        <taxon>Fungi incertae sedis</taxon>
        <taxon>Zoopagomycota</taxon>
        <taxon>Kickxellomycotina</taxon>
        <taxon>Kickxellomycetes</taxon>
        <taxon>Kickxellales</taxon>
        <taxon>Kickxellaceae</taxon>
        <taxon>Coemansia</taxon>
    </lineage>
</organism>
<dbReference type="SUPFAM" id="SSF53613">
    <property type="entry name" value="Ribokinase-like"/>
    <property type="match status" value="1"/>
</dbReference>